<accession>A0A9K3D8Q1</accession>
<comment type="caution">
    <text evidence="2">The sequence shown here is derived from an EMBL/GenBank/DDBJ whole genome shotgun (WGS) entry which is preliminary data.</text>
</comment>
<evidence type="ECO:0000256" key="1">
    <source>
        <dbReference type="SAM" id="MobiDB-lite"/>
    </source>
</evidence>
<protein>
    <submittedName>
        <fullName evidence="2">Uncharacterized protein</fullName>
    </submittedName>
</protein>
<name>A0A9K3D8Q1_9EUKA</name>
<organism evidence="2 3">
    <name type="scientific">Kipferlia bialata</name>
    <dbReference type="NCBI Taxonomy" id="797122"/>
    <lineage>
        <taxon>Eukaryota</taxon>
        <taxon>Metamonada</taxon>
        <taxon>Carpediemonas-like organisms</taxon>
        <taxon>Kipferlia</taxon>
    </lineage>
</organism>
<dbReference type="Proteomes" id="UP000265618">
    <property type="component" value="Unassembled WGS sequence"/>
</dbReference>
<keyword evidence="3" id="KW-1185">Reference proteome</keyword>
<feature type="non-terminal residue" evidence="2">
    <location>
        <position position="1"/>
    </location>
</feature>
<feature type="compositionally biased region" description="Basic residues" evidence="1">
    <location>
        <begin position="66"/>
        <end position="78"/>
    </location>
</feature>
<reference evidence="2 3" key="1">
    <citation type="journal article" date="2018" name="PLoS ONE">
        <title>The draft genome of Kipferlia bialata reveals reductive genome evolution in fornicate parasites.</title>
        <authorList>
            <person name="Tanifuji G."/>
            <person name="Takabayashi S."/>
            <person name="Kume K."/>
            <person name="Takagi M."/>
            <person name="Nakayama T."/>
            <person name="Kamikawa R."/>
            <person name="Inagaki Y."/>
            <person name="Hashimoto T."/>
        </authorList>
    </citation>
    <scope>NUCLEOTIDE SEQUENCE [LARGE SCALE GENOMIC DNA]</scope>
    <source>
        <strain evidence="2">NY0173</strain>
    </source>
</reference>
<feature type="compositionally biased region" description="Basic and acidic residues" evidence="1">
    <location>
        <begin position="42"/>
        <end position="65"/>
    </location>
</feature>
<proteinExistence type="predicted"/>
<evidence type="ECO:0000313" key="2">
    <source>
        <dbReference type="EMBL" id="GIQ90440.1"/>
    </source>
</evidence>
<sequence length="118" mass="13181">TTPAQSTEDDEPDTFNATPMPSPTSIPPSGTASPSLSTPGQDTHESSQSDTERERCDSEVSESSRVKRRARRQAKLQQRHSEEAIIDTIQANYLAEVTRMYAKYHERAGYGDRKLIIK</sequence>
<gene>
    <name evidence="2" type="ORF">KIPB_013237</name>
</gene>
<evidence type="ECO:0000313" key="3">
    <source>
        <dbReference type="Proteomes" id="UP000265618"/>
    </source>
</evidence>
<feature type="region of interest" description="Disordered" evidence="1">
    <location>
        <begin position="1"/>
        <end position="80"/>
    </location>
</feature>
<dbReference type="AlphaFoldDB" id="A0A9K3D8Q1"/>
<dbReference type="EMBL" id="BDIP01006187">
    <property type="protein sequence ID" value="GIQ90440.1"/>
    <property type="molecule type" value="Genomic_DNA"/>
</dbReference>